<dbReference type="Proteomes" id="UP001234202">
    <property type="component" value="Unassembled WGS sequence"/>
</dbReference>
<reference evidence="1" key="1">
    <citation type="submission" date="2023-04" db="EMBL/GenBank/DDBJ databases">
        <title>Draft Genome sequencing of Naganishia species isolated from polar environments using Oxford Nanopore Technology.</title>
        <authorList>
            <person name="Leo P."/>
            <person name="Venkateswaran K."/>
        </authorList>
    </citation>
    <scope>NUCLEOTIDE SEQUENCE</scope>
    <source>
        <strain evidence="1">DBVPG 5303</strain>
    </source>
</reference>
<proteinExistence type="predicted"/>
<accession>A0ACC2WWY6</accession>
<keyword evidence="2" id="KW-1185">Reference proteome</keyword>
<dbReference type="EMBL" id="JASBWV010000043">
    <property type="protein sequence ID" value="KAJ9115557.1"/>
    <property type="molecule type" value="Genomic_DNA"/>
</dbReference>
<evidence type="ECO:0000313" key="2">
    <source>
        <dbReference type="Proteomes" id="UP001234202"/>
    </source>
</evidence>
<evidence type="ECO:0000313" key="1">
    <source>
        <dbReference type="EMBL" id="KAJ9115557.1"/>
    </source>
</evidence>
<protein>
    <submittedName>
        <fullName evidence="1">Uncharacterized protein</fullName>
    </submittedName>
</protein>
<name>A0ACC2WWY6_9TREE</name>
<comment type="caution">
    <text evidence="1">The sequence shown here is derived from an EMBL/GenBank/DDBJ whole genome shotgun (WGS) entry which is preliminary data.</text>
</comment>
<sequence>MIRLYSFQKELSELRIQFQALKERHDKVVQDNLEARGEISAHRAEINDANQQIIEIRSTRTEVERRLEAMRAKCLTFADRYLEASTTQKQYAEEYKEGLVHWQGKIRDLVAEREGLWETIVDQREKLRKQDQLLQDARSVQIAETLGEGQKDIKRKKLE</sequence>
<gene>
    <name evidence="1" type="ORF">QFC24_006967</name>
</gene>
<organism evidence="1 2">
    <name type="scientific">Naganishia onofrii</name>
    <dbReference type="NCBI Taxonomy" id="1851511"/>
    <lineage>
        <taxon>Eukaryota</taxon>
        <taxon>Fungi</taxon>
        <taxon>Dikarya</taxon>
        <taxon>Basidiomycota</taxon>
        <taxon>Agaricomycotina</taxon>
        <taxon>Tremellomycetes</taxon>
        <taxon>Filobasidiales</taxon>
        <taxon>Filobasidiaceae</taxon>
        <taxon>Naganishia</taxon>
    </lineage>
</organism>